<dbReference type="EMBL" id="FWXJ01000002">
    <property type="protein sequence ID" value="SMC32919.1"/>
    <property type="molecule type" value="Genomic_DNA"/>
</dbReference>
<keyword evidence="2" id="KW-0675">Receptor</keyword>
<evidence type="ECO:0000256" key="1">
    <source>
        <dbReference type="ARBA" id="ARBA00006987"/>
    </source>
</evidence>
<dbReference type="Pfam" id="PF03401">
    <property type="entry name" value="TctC"/>
    <property type="match status" value="1"/>
</dbReference>
<sequence>MHAFVERFSFSNGMKFGSYFWLVLSFCLSISVNAQTGVNNLNVPNSGVIKIIVPYPPGGGTDIIARAISQKVGELLQQPVVVENRNGANGSIGSAFVAKAAGDGFTLLVVPAGFSANPSIYPNLPFDQKKDLTGVTMLASGPLVLVVNPNVKVKNTRELISLVKSKPDQFNYASAGMGSLPHLTAELFNLEAGTKMVHIPYKGAGPAVIDLMGGIVPVYFMNILQAKPLIAEGSIRALAVTSPQRSSIDPELPSIAEELPGFDMMNWYGVLAPASTSKELLDKVNQAVVVALNTPKVKEKLNQEGMTVVGNKPNDFNTFLKKEMDKYSRIVKQAGL</sequence>
<comment type="similarity">
    <text evidence="1">Belongs to the UPF0065 (bug) family.</text>
</comment>
<dbReference type="Proteomes" id="UP000192708">
    <property type="component" value="Unassembled WGS sequence"/>
</dbReference>
<proteinExistence type="inferred from homology"/>
<dbReference type="PIRSF" id="PIRSF017082">
    <property type="entry name" value="YflP"/>
    <property type="match status" value="1"/>
</dbReference>
<dbReference type="Gene3D" id="3.40.190.10">
    <property type="entry name" value="Periplasmic binding protein-like II"/>
    <property type="match status" value="1"/>
</dbReference>
<dbReference type="InterPro" id="IPR005064">
    <property type="entry name" value="BUG"/>
</dbReference>
<reference evidence="2 3" key="1">
    <citation type="submission" date="2017-04" db="EMBL/GenBank/DDBJ databases">
        <authorList>
            <person name="Afonso C.L."/>
            <person name="Miller P.J."/>
            <person name="Scott M.A."/>
            <person name="Spackman E."/>
            <person name="Goraichik I."/>
            <person name="Dimitrov K.M."/>
            <person name="Suarez D.L."/>
            <person name="Swayne D.E."/>
        </authorList>
    </citation>
    <scope>NUCLEOTIDE SEQUENCE [LARGE SCALE GENOMIC DNA]</scope>
    <source>
        <strain evidence="2 3">VK13</strain>
    </source>
</reference>
<name>A0A1W1Y9W9_9BURK</name>
<dbReference type="SUPFAM" id="SSF53850">
    <property type="entry name" value="Periplasmic binding protein-like II"/>
    <property type="match status" value="1"/>
</dbReference>
<organism evidence="2 3">
    <name type="scientific">Polynucleobacter kasalickyi</name>
    <dbReference type="NCBI Taxonomy" id="1938817"/>
    <lineage>
        <taxon>Bacteria</taxon>
        <taxon>Pseudomonadati</taxon>
        <taxon>Pseudomonadota</taxon>
        <taxon>Betaproteobacteria</taxon>
        <taxon>Burkholderiales</taxon>
        <taxon>Burkholderiaceae</taxon>
        <taxon>Polynucleobacter</taxon>
    </lineage>
</organism>
<gene>
    <name evidence="2" type="ORF">SAMN06296008_102147</name>
</gene>
<dbReference type="CDD" id="cd13578">
    <property type="entry name" value="PBP2_Bug27"/>
    <property type="match status" value="1"/>
</dbReference>
<keyword evidence="3" id="KW-1185">Reference proteome</keyword>
<evidence type="ECO:0000313" key="2">
    <source>
        <dbReference type="EMBL" id="SMC32919.1"/>
    </source>
</evidence>
<dbReference type="STRING" id="1938817.SAMN06296008_102147"/>
<dbReference type="InterPro" id="IPR042100">
    <property type="entry name" value="Bug_dom1"/>
</dbReference>
<dbReference type="PANTHER" id="PTHR42928">
    <property type="entry name" value="TRICARBOXYLATE-BINDING PROTEIN"/>
    <property type="match status" value="1"/>
</dbReference>
<dbReference type="AlphaFoldDB" id="A0A1W1Y9W9"/>
<protein>
    <submittedName>
        <fullName evidence="2">Tripartite-type tricarboxylate transporter, receptor component TctC</fullName>
    </submittedName>
</protein>
<dbReference type="PANTHER" id="PTHR42928:SF5">
    <property type="entry name" value="BLR1237 PROTEIN"/>
    <property type="match status" value="1"/>
</dbReference>
<evidence type="ECO:0000313" key="3">
    <source>
        <dbReference type="Proteomes" id="UP000192708"/>
    </source>
</evidence>
<accession>A0A1W1Y9W9</accession>
<dbReference type="Gene3D" id="3.40.190.150">
    <property type="entry name" value="Bordetella uptake gene, domain 1"/>
    <property type="match status" value="1"/>
</dbReference>